<keyword evidence="1" id="KW-0732">Signal</keyword>
<dbReference type="EMBL" id="FUWG01000005">
    <property type="protein sequence ID" value="SJZ33293.1"/>
    <property type="molecule type" value="Genomic_DNA"/>
</dbReference>
<dbReference type="InterPro" id="IPR011047">
    <property type="entry name" value="Quinoprotein_ADH-like_sf"/>
</dbReference>
<proteinExistence type="predicted"/>
<dbReference type="Gene3D" id="2.130.10.10">
    <property type="entry name" value="YVTN repeat-like/Quinoprotein amine dehydrogenase"/>
    <property type="match status" value="1"/>
</dbReference>
<accession>A0A1T4JT21</accession>
<evidence type="ECO:0000313" key="4">
    <source>
        <dbReference type="Proteomes" id="UP000190423"/>
    </source>
</evidence>
<dbReference type="AlphaFoldDB" id="A0A1T4JT21"/>
<evidence type="ECO:0000313" key="3">
    <source>
        <dbReference type="EMBL" id="SJZ33293.1"/>
    </source>
</evidence>
<dbReference type="InterPro" id="IPR015943">
    <property type="entry name" value="WD40/YVTN_repeat-like_dom_sf"/>
</dbReference>
<dbReference type="Pfam" id="PF13360">
    <property type="entry name" value="PQQ_2"/>
    <property type="match status" value="1"/>
</dbReference>
<reference evidence="3 4" key="1">
    <citation type="submission" date="2017-02" db="EMBL/GenBank/DDBJ databases">
        <authorList>
            <person name="Peterson S.W."/>
        </authorList>
    </citation>
    <scope>NUCLEOTIDE SEQUENCE [LARGE SCALE GENOMIC DNA]</scope>
    <source>
        <strain evidence="3 4">ATCC BAA-908</strain>
    </source>
</reference>
<protein>
    <recommendedName>
        <fullName evidence="2">Pyrrolo-quinoline quinone repeat domain-containing protein</fullName>
    </recommendedName>
</protein>
<organism evidence="3 4">
    <name type="scientific">Treponema porcinum</name>
    <dbReference type="NCBI Taxonomy" id="261392"/>
    <lineage>
        <taxon>Bacteria</taxon>
        <taxon>Pseudomonadati</taxon>
        <taxon>Spirochaetota</taxon>
        <taxon>Spirochaetia</taxon>
        <taxon>Spirochaetales</taxon>
        <taxon>Treponemataceae</taxon>
        <taxon>Treponema</taxon>
    </lineage>
</organism>
<feature type="chain" id="PRO_5012662173" description="Pyrrolo-quinoline quinone repeat domain-containing protein" evidence="1">
    <location>
        <begin position="21"/>
        <end position="602"/>
    </location>
</feature>
<dbReference type="OrthoDB" id="355032at2"/>
<dbReference type="STRING" id="261392.SAMN02745149_00759"/>
<dbReference type="GeneID" id="78316071"/>
<name>A0A1T4JT21_TREPO</name>
<gene>
    <name evidence="3" type="ORF">SAMN02745149_00759</name>
</gene>
<sequence>MMRRFFLYAAFILTLSAAFSAEQTSLSADNADWTCVIGGEAVTRPVQTSYGFVVLTDGKMISACTENGTKLWEKPVPGRPDPFLTVISKDFLVTVSDKKTISLINPSGVVLWSKKLPYQVTESALPGKDARFFVKGKKNISCFGINGVCKWSIETPSLSSIPLVTLNDGTILAVLLNSENGKSSGIRISPFGTVLETISFAGIVSGAMTCDYGVLLAFSSGGFGLCAVNEKEKLTGTKWAVPSNDYALQSASPSKGTEFVPVSQSLSALLLSSSGKSVKVILFENRTGKIVNIFYADALDFLRLSAAKGALGGEGIFLSDDRTGRVYDTAGNIVWSAALPSASSRAGNWNFLSYTKNNVIVICSKSWVMNGFRTVQRLSGKKNVSSVQKKSGNPVRYENFYIIDTEQFNRYFSESFGEDILGKNRISVLQKGMYGPDEINFSSKLFSVCKAYSQFLSSASSGARTEEKSIFYRDTIGLQETVMQLSLLGTDEVPELIASLIQTEKNMQNLAFLMKAAGQCAYDPDGRMLRAIEKRLLTLPPRNTTVLVALSDAAYEICRFMGRPAFFSHCMEIQKSLLSNQYDNTVHEAVRKNLSKTAALNM</sequence>
<keyword evidence="4" id="KW-1185">Reference proteome</keyword>
<dbReference type="SUPFAM" id="SSF50998">
    <property type="entry name" value="Quinoprotein alcohol dehydrogenase-like"/>
    <property type="match status" value="1"/>
</dbReference>
<feature type="signal peptide" evidence="1">
    <location>
        <begin position="1"/>
        <end position="20"/>
    </location>
</feature>
<feature type="domain" description="Pyrrolo-quinoline quinone repeat" evidence="2">
    <location>
        <begin position="61"/>
        <end position="175"/>
    </location>
</feature>
<evidence type="ECO:0000259" key="2">
    <source>
        <dbReference type="Pfam" id="PF13360"/>
    </source>
</evidence>
<dbReference type="Proteomes" id="UP000190423">
    <property type="component" value="Unassembled WGS sequence"/>
</dbReference>
<dbReference type="RefSeq" id="WP_078932679.1">
    <property type="nucleotide sequence ID" value="NZ_FUWG01000005.1"/>
</dbReference>
<evidence type="ECO:0000256" key="1">
    <source>
        <dbReference type="SAM" id="SignalP"/>
    </source>
</evidence>
<dbReference type="InterPro" id="IPR002372">
    <property type="entry name" value="PQQ_rpt_dom"/>
</dbReference>